<organism evidence="1 2">
    <name type="scientific">Faecalibacter macacae</name>
    <dbReference type="NCBI Taxonomy" id="1859289"/>
    <lineage>
        <taxon>Bacteria</taxon>
        <taxon>Pseudomonadati</taxon>
        <taxon>Bacteroidota</taxon>
        <taxon>Flavobacteriia</taxon>
        <taxon>Flavobacteriales</taxon>
        <taxon>Weeksellaceae</taxon>
        <taxon>Faecalibacter</taxon>
    </lineage>
</organism>
<dbReference type="EMBL" id="RDOJ01000005">
    <property type="protein sequence ID" value="RLZ11506.1"/>
    <property type="molecule type" value="Genomic_DNA"/>
</dbReference>
<name>A0A3L9MHA8_9FLAO</name>
<gene>
    <name evidence="1" type="ORF">EAH69_05555</name>
</gene>
<proteinExistence type="predicted"/>
<dbReference type="RefSeq" id="WP_121934187.1">
    <property type="nucleotide sequence ID" value="NZ_RDOJ01000005.1"/>
</dbReference>
<evidence type="ECO:0000313" key="2">
    <source>
        <dbReference type="Proteomes" id="UP000275348"/>
    </source>
</evidence>
<protein>
    <submittedName>
        <fullName evidence="1">Uncharacterized protein</fullName>
    </submittedName>
</protein>
<reference evidence="1 2" key="1">
    <citation type="submission" date="2018-10" db="EMBL/GenBank/DDBJ databases">
        <authorList>
            <person name="Chen X."/>
        </authorList>
    </citation>
    <scope>NUCLEOTIDE SEQUENCE [LARGE SCALE GENOMIC DNA]</scope>
    <source>
        <strain evidence="1 2">YIM 102668</strain>
    </source>
</reference>
<dbReference type="Proteomes" id="UP000275348">
    <property type="component" value="Unassembled WGS sequence"/>
</dbReference>
<keyword evidence="2" id="KW-1185">Reference proteome</keyword>
<accession>A0A3L9MHA8</accession>
<dbReference type="OrthoDB" id="1142747at2"/>
<evidence type="ECO:0000313" key="1">
    <source>
        <dbReference type="EMBL" id="RLZ11506.1"/>
    </source>
</evidence>
<comment type="caution">
    <text evidence="1">The sequence shown here is derived from an EMBL/GenBank/DDBJ whole genome shotgun (WGS) entry which is preliminary data.</text>
</comment>
<dbReference type="InterPro" id="IPR046584">
    <property type="entry name" value="DUF6642"/>
</dbReference>
<sequence length="193" mass="22849">MDVKLYDEEFDDFKIFCLEGVDDIETEETSKLFPFFEHLALNKGITNVYQPCDSFEGFEESISNLLFHDKNFREYQIIYLVFNGQDHNIEIDGYYYSLEEISELFQGRLTDKIIHFSNTKCLDLEEETFQYFLDVTGAKAVSGYVKNAPILSTILDQHFFELAREFDDPVELVETLFEKHYNLCVKMGFRLYY</sequence>
<dbReference type="Pfam" id="PF20347">
    <property type="entry name" value="DUF6642"/>
    <property type="match status" value="1"/>
</dbReference>
<dbReference type="AlphaFoldDB" id="A0A3L9MHA8"/>